<protein>
    <submittedName>
        <fullName evidence="2">Uncharacterized protein</fullName>
    </submittedName>
</protein>
<evidence type="ECO:0000256" key="1">
    <source>
        <dbReference type="SAM" id="Phobius"/>
    </source>
</evidence>
<reference evidence="2" key="1">
    <citation type="journal article" date="2022" name="Int. J. Mol. Sci.">
        <title>Draft Genome of Tanacetum Coccineum: Genomic Comparison of Closely Related Tanacetum-Family Plants.</title>
        <authorList>
            <person name="Yamashiro T."/>
            <person name="Shiraishi A."/>
            <person name="Nakayama K."/>
            <person name="Satake H."/>
        </authorList>
    </citation>
    <scope>NUCLEOTIDE SEQUENCE</scope>
</reference>
<keyword evidence="3" id="KW-1185">Reference proteome</keyword>
<organism evidence="2 3">
    <name type="scientific">Tanacetum coccineum</name>
    <dbReference type="NCBI Taxonomy" id="301880"/>
    <lineage>
        <taxon>Eukaryota</taxon>
        <taxon>Viridiplantae</taxon>
        <taxon>Streptophyta</taxon>
        <taxon>Embryophyta</taxon>
        <taxon>Tracheophyta</taxon>
        <taxon>Spermatophyta</taxon>
        <taxon>Magnoliopsida</taxon>
        <taxon>eudicotyledons</taxon>
        <taxon>Gunneridae</taxon>
        <taxon>Pentapetalae</taxon>
        <taxon>asterids</taxon>
        <taxon>campanulids</taxon>
        <taxon>Asterales</taxon>
        <taxon>Asteraceae</taxon>
        <taxon>Asteroideae</taxon>
        <taxon>Anthemideae</taxon>
        <taxon>Anthemidinae</taxon>
        <taxon>Tanacetum</taxon>
    </lineage>
</organism>
<sequence length="158" mass="18418">MKDKMVYKGDNVVGALMSVPIFVRTFFVVTDFAVLENIEDYRDEGMGDVIFGEPFLREVGIKARRFEGMITLYKGDDEVTYQMVRSHPRFKRHTNEQCNKILPLLMVSEKDENNGISHAYQKLKGFDKGVLNLGPNYIRNAKTEEWLTRRHINVHEME</sequence>
<comment type="caution">
    <text evidence="2">The sequence shown here is derived from an EMBL/GenBank/DDBJ whole genome shotgun (WGS) entry which is preliminary data.</text>
</comment>
<keyword evidence="1" id="KW-0812">Transmembrane</keyword>
<name>A0ABQ4Y6N8_9ASTR</name>
<gene>
    <name evidence="2" type="ORF">Tco_0705643</name>
</gene>
<accession>A0ABQ4Y6N8</accession>
<proteinExistence type="predicted"/>
<dbReference type="EMBL" id="BQNB010010105">
    <property type="protein sequence ID" value="GJS72802.1"/>
    <property type="molecule type" value="Genomic_DNA"/>
</dbReference>
<dbReference type="Proteomes" id="UP001151760">
    <property type="component" value="Unassembled WGS sequence"/>
</dbReference>
<reference evidence="2" key="2">
    <citation type="submission" date="2022-01" db="EMBL/GenBank/DDBJ databases">
        <authorList>
            <person name="Yamashiro T."/>
            <person name="Shiraishi A."/>
            <person name="Satake H."/>
            <person name="Nakayama K."/>
        </authorList>
    </citation>
    <scope>NUCLEOTIDE SEQUENCE</scope>
</reference>
<evidence type="ECO:0000313" key="3">
    <source>
        <dbReference type="Proteomes" id="UP001151760"/>
    </source>
</evidence>
<evidence type="ECO:0000313" key="2">
    <source>
        <dbReference type="EMBL" id="GJS72802.1"/>
    </source>
</evidence>
<feature type="transmembrane region" description="Helical" evidence="1">
    <location>
        <begin position="12"/>
        <end position="35"/>
    </location>
</feature>
<keyword evidence="1" id="KW-0472">Membrane</keyword>
<keyword evidence="1" id="KW-1133">Transmembrane helix</keyword>